<dbReference type="EMBL" id="BNBA01000011">
    <property type="protein sequence ID" value="GHH52698.1"/>
    <property type="molecule type" value="Genomic_DNA"/>
</dbReference>
<keyword evidence="1" id="KW-0472">Membrane</keyword>
<sequence length="61" mass="6609">MPRRLIPALVLICLGTLFLLDNLGLADLDARHLVATWWPALLILAGIGQLTRRFDGKSAGA</sequence>
<dbReference type="Proteomes" id="UP000623958">
    <property type="component" value="Unassembled WGS sequence"/>
</dbReference>
<feature type="domain" description="LiaI-LiaF-like transmembrane region" evidence="2">
    <location>
        <begin position="5"/>
        <end position="50"/>
    </location>
</feature>
<dbReference type="AlphaFoldDB" id="A0A919F7B0"/>
<feature type="transmembrane region" description="Helical" evidence="1">
    <location>
        <begin position="36"/>
        <end position="54"/>
    </location>
</feature>
<organism evidence="3 4">
    <name type="scientific">Xanthomonas boreopolis</name>
    <dbReference type="NCBI Taxonomy" id="86183"/>
    <lineage>
        <taxon>Bacteria</taxon>
        <taxon>Pseudomonadati</taxon>
        <taxon>Pseudomonadota</taxon>
        <taxon>Gammaproteobacteria</taxon>
        <taxon>Lysobacterales</taxon>
        <taxon>Lysobacteraceae</taxon>
        <taxon>Xanthomonas</taxon>
    </lineage>
</organism>
<keyword evidence="1" id="KW-0812">Transmembrane</keyword>
<accession>A0A919F7B0</accession>
<name>A0A919F7B0_9XANT</name>
<reference evidence="3" key="2">
    <citation type="submission" date="2020-09" db="EMBL/GenBank/DDBJ databases">
        <authorList>
            <person name="Sun Q."/>
            <person name="Ohkuma M."/>
        </authorList>
    </citation>
    <scope>NUCLEOTIDE SEQUENCE</scope>
    <source>
        <strain evidence="3">JCM 13306</strain>
    </source>
</reference>
<proteinExistence type="predicted"/>
<protein>
    <recommendedName>
        <fullName evidence="2">LiaI-LiaF-like transmembrane region domain-containing protein</fullName>
    </recommendedName>
</protein>
<evidence type="ECO:0000259" key="2">
    <source>
        <dbReference type="Pfam" id="PF18917"/>
    </source>
</evidence>
<dbReference type="RefSeq" id="WP_140718864.1">
    <property type="nucleotide sequence ID" value="NZ_BNBA01000011.1"/>
</dbReference>
<dbReference type="Pfam" id="PF18917">
    <property type="entry name" value="LiaI-LiaF-like_TM1"/>
    <property type="match status" value="1"/>
</dbReference>
<reference evidence="3" key="1">
    <citation type="journal article" date="2014" name="Int. J. Syst. Evol. Microbiol.">
        <title>Complete genome sequence of Corynebacterium casei LMG S-19264T (=DSM 44701T), isolated from a smear-ripened cheese.</title>
        <authorList>
            <consortium name="US DOE Joint Genome Institute (JGI-PGF)"/>
            <person name="Walter F."/>
            <person name="Albersmeier A."/>
            <person name="Kalinowski J."/>
            <person name="Ruckert C."/>
        </authorList>
    </citation>
    <scope>NUCLEOTIDE SEQUENCE</scope>
    <source>
        <strain evidence="3">JCM 13306</strain>
    </source>
</reference>
<evidence type="ECO:0000313" key="3">
    <source>
        <dbReference type="EMBL" id="GHH52698.1"/>
    </source>
</evidence>
<keyword evidence="4" id="KW-1185">Reference proteome</keyword>
<comment type="caution">
    <text evidence="3">The sequence shown here is derived from an EMBL/GenBank/DDBJ whole genome shotgun (WGS) entry which is preliminary data.</text>
</comment>
<evidence type="ECO:0000256" key="1">
    <source>
        <dbReference type="SAM" id="Phobius"/>
    </source>
</evidence>
<dbReference type="InterPro" id="IPR043726">
    <property type="entry name" value="LiaI-LiaF-like_TM1"/>
</dbReference>
<evidence type="ECO:0000313" key="4">
    <source>
        <dbReference type="Proteomes" id="UP000623958"/>
    </source>
</evidence>
<keyword evidence="1" id="KW-1133">Transmembrane helix</keyword>
<gene>
    <name evidence="3" type="ORF">GCM10009090_16960</name>
</gene>